<dbReference type="EMBL" id="JACRWC010000009">
    <property type="protein sequence ID" value="MBC5998512.1"/>
    <property type="molecule type" value="Genomic_DNA"/>
</dbReference>
<keyword evidence="4" id="KW-0804">Transcription</keyword>
<evidence type="ECO:0000313" key="7">
    <source>
        <dbReference type="Proteomes" id="UP000644115"/>
    </source>
</evidence>
<protein>
    <submittedName>
        <fullName evidence="6">LysR family transcriptional regulator</fullName>
    </submittedName>
</protein>
<dbReference type="GO" id="GO:0032993">
    <property type="term" value="C:protein-DNA complex"/>
    <property type="evidence" value="ECO:0007669"/>
    <property type="project" value="TreeGrafter"/>
</dbReference>
<proteinExistence type="inferred from homology"/>
<dbReference type="PRINTS" id="PR00039">
    <property type="entry name" value="HTHLYSR"/>
</dbReference>
<feature type="domain" description="HTH lysR-type" evidence="5">
    <location>
        <begin position="2"/>
        <end position="59"/>
    </location>
</feature>
<evidence type="ECO:0000256" key="3">
    <source>
        <dbReference type="ARBA" id="ARBA00023125"/>
    </source>
</evidence>
<keyword evidence="7" id="KW-1185">Reference proteome</keyword>
<evidence type="ECO:0000256" key="1">
    <source>
        <dbReference type="ARBA" id="ARBA00009437"/>
    </source>
</evidence>
<organism evidence="6 7">
    <name type="scientific">Lentihominibacter faecis</name>
    <dbReference type="NCBI Taxonomy" id="2764712"/>
    <lineage>
        <taxon>Bacteria</taxon>
        <taxon>Bacillati</taxon>
        <taxon>Bacillota</taxon>
        <taxon>Clostridia</taxon>
        <taxon>Peptostreptococcales</taxon>
        <taxon>Anaerovoracaceae</taxon>
        <taxon>Lentihominibacter</taxon>
    </lineage>
</organism>
<comment type="caution">
    <text evidence="6">The sequence shown here is derived from an EMBL/GenBank/DDBJ whole genome shotgun (WGS) entry which is preliminary data.</text>
</comment>
<dbReference type="InterPro" id="IPR036388">
    <property type="entry name" value="WH-like_DNA-bd_sf"/>
</dbReference>
<keyword evidence="3" id="KW-0238">DNA-binding</keyword>
<reference evidence="6" key="1">
    <citation type="submission" date="2020-08" db="EMBL/GenBank/DDBJ databases">
        <authorList>
            <person name="Liu C."/>
            <person name="Sun Q."/>
        </authorList>
    </citation>
    <scope>NUCLEOTIDE SEQUENCE</scope>
    <source>
        <strain evidence="6">BX16</strain>
    </source>
</reference>
<dbReference type="AlphaFoldDB" id="A0A923NB96"/>
<dbReference type="GO" id="GO:0003677">
    <property type="term" value="F:DNA binding"/>
    <property type="evidence" value="ECO:0007669"/>
    <property type="project" value="UniProtKB-KW"/>
</dbReference>
<evidence type="ECO:0000256" key="2">
    <source>
        <dbReference type="ARBA" id="ARBA00023015"/>
    </source>
</evidence>
<evidence type="ECO:0000259" key="5">
    <source>
        <dbReference type="PROSITE" id="PS50931"/>
    </source>
</evidence>
<dbReference type="SUPFAM" id="SSF53850">
    <property type="entry name" value="Periplasmic binding protein-like II"/>
    <property type="match status" value="1"/>
</dbReference>
<dbReference type="InterPro" id="IPR036390">
    <property type="entry name" value="WH_DNA-bd_sf"/>
</dbReference>
<dbReference type="SUPFAM" id="SSF46785">
    <property type="entry name" value="Winged helix' DNA-binding domain"/>
    <property type="match status" value="1"/>
</dbReference>
<dbReference type="Proteomes" id="UP000644115">
    <property type="component" value="Unassembled WGS sequence"/>
</dbReference>
<dbReference type="Gene3D" id="1.10.10.10">
    <property type="entry name" value="Winged helix-like DNA-binding domain superfamily/Winged helix DNA-binding domain"/>
    <property type="match status" value="1"/>
</dbReference>
<dbReference type="Pfam" id="PF00126">
    <property type="entry name" value="HTH_1"/>
    <property type="match status" value="1"/>
</dbReference>
<dbReference type="PANTHER" id="PTHR30346">
    <property type="entry name" value="TRANSCRIPTIONAL DUAL REGULATOR HCAR-RELATED"/>
    <property type="match status" value="1"/>
</dbReference>
<dbReference type="InterPro" id="IPR000847">
    <property type="entry name" value="LysR_HTH_N"/>
</dbReference>
<dbReference type="InterPro" id="IPR005119">
    <property type="entry name" value="LysR_subst-bd"/>
</dbReference>
<dbReference type="GO" id="GO:0003700">
    <property type="term" value="F:DNA-binding transcription factor activity"/>
    <property type="evidence" value="ECO:0007669"/>
    <property type="project" value="InterPro"/>
</dbReference>
<sequence length="278" mass="31754">MIELYELRQLAAFAEAGTLSEATEVLHLSQPALSRNMKKLEEDLGISLFERSKNKLELNKNGEYALELARKLLDDADSFITRVRDFDRKSRTITLGICAPAPVWTLAPMIANLFPGMSLQTEMDREDRLLKDLKNNVYQLVVTHESPSGSQFFCKECGTESLLFGLPKDHKYAQWESLSFSEMNGENMLLMPDIGFWNFVKDRMPDSRFLTQSDRFSFNELIRASSLPFFATELGEHYQKTPPGRVFVPVSDADATVTYYLVCKAEHKKDFHALFAEL</sequence>
<dbReference type="Pfam" id="PF03466">
    <property type="entry name" value="LysR_substrate"/>
    <property type="match status" value="1"/>
</dbReference>
<dbReference type="PANTHER" id="PTHR30346:SF17">
    <property type="entry name" value="LYSR FAMILY TRANSCRIPTIONAL REGULATOR"/>
    <property type="match status" value="1"/>
</dbReference>
<dbReference type="RefSeq" id="WP_249286116.1">
    <property type="nucleotide sequence ID" value="NZ_JACRWC010000009.1"/>
</dbReference>
<gene>
    <name evidence="6" type="ORF">H8876_00550</name>
</gene>
<name>A0A923NB96_9FIRM</name>
<keyword evidence="2" id="KW-0805">Transcription regulation</keyword>
<dbReference type="CDD" id="cd05466">
    <property type="entry name" value="PBP2_LTTR_substrate"/>
    <property type="match status" value="1"/>
</dbReference>
<comment type="similarity">
    <text evidence="1">Belongs to the LysR transcriptional regulatory family.</text>
</comment>
<evidence type="ECO:0000256" key="4">
    <source>
        <dbReference type="ARBA" id="ARBA00023163"/>
    </source>
</evidence>
<dbReference type="PROSITE" id="PS50931">
    <property type="entry name" value="HTH_LYSR"/>
    <property type="match status" value="1"/>
</dbReference>
<evidence type="ECO:0000313" key="6">
    <source>
        <dbReference type="EMBL" id="MBC5998512.1"/>
    </source>
</evidence>
<dbReference type="Gene3D" id="3.40.190.10">
    <property type="entry name" value="Periplasmic binding protein-like II"/>
    <property type="match status" value="2"/>
</dbReference>
<accession>A0A923NB96</accession>